<feature type="compositionally biased region" description="Polar residues" evidence="1">
    <location>
        <begin position="222"/>
        <end position="234"/>
    </location>
</feature>
<accession>A0A6A4JPF0</accession>
<sequence>MIISTTKTKSMIISRSPAQHMIQLSGQRLEQVDSFEYLGATIRQDGSIDQEIGDRIAATGRLYHGINRGFIGKREVSKPTKMVVFKTIYTPTLTHSSESWALSSKHRSRLQAVEMRYLRRVEGKTRRDRVRNQTIRSSLDVQPLQTKIEEAQLRWFGHVVRMPDSRYPRRAWEARYSGRRSRGRPRIKWEDNVQRALGERGVSWRHARSTANNKKEWRALCKTSTPQGTRGPTK</sequence>
<dbReference type="PANTHER" id="PTHR47027">
    <property type="entry name" value="REVERSE TRANSCRIPTASE DOMAIN-CONTAINING PROTEIN"/>
    <property type="match status" value="1"/>
</dbReference>
<gene>
    <name evidence="2" type="ORF">GE061_003320</name>
</gene>
<proteinExistence type="predicted"/>
<evidence type="ECO:0000313" key="3">
    <source>
        <dbReference type="Proteomes" id="UP000466442"/>
    </source>
</evidence>
<keyword evidence="3" id="KW-1185">Reference proteome</keyword>
<dbReference type="OrthoDB" id="6625421at2759"/>
<protein>
    <submittedName>
        <fullName evidence="2">Uncharacterized protein</fullName>
    </submittedName>
</protein>
<comment type="caution">
    <text evidence="2">The sequence shown here is derived from an EMBL/GenBank/DDBJ whole genome shotgun (WGS) entry which is preliminary data.</text>
</comment>
<name>A0A6A4JPF0_APOLU</name>
<reference evidence="2" key="1">
    <citation type="journal article" date="2021" name="Mol. Ecol. Resour.">
        <title>Apolygus lucorum genome provides insights into omnivorousness and mesophyll feeding.</title>
        <authorList>
            <person name="Liu Y."/>
            <person name="Liu H."/>
            <person name="Wang H."/>
            <person name="Huang T."/>
            <person name="Liu B."/>
            <person name="Yang B."/>
            <person name="Yin L."/>
            <person name="Li B."/>
            <person name="Zhang Y."/>
            <person name="Zhang S."/>
            <person name="Jiang F."/>
            <person name="Zhang X."/>
            <person name="Ren Y."/>
            <person name="Wang B."/>
            <person name="Wang S."/>
            <person name="Lu Y."/>
            <person name="Wu K."/>
            <person name="Fan W."/>
            <person name="Wang G."/>
        </authorList>
    </citation>
    <scope>NUCLEOTIDE SEQUENCE</scope>
    <source>
        <strain evidence="2">12Hb</strain>
    </source>
</reference>
<feature type="region of interest" description="Disordered" evidence="1">
    <location>
        <begin position="208"/>
        <end position="234"/>
    </location>
</feature>
<dbReference type="Proteomes" id="UP000466442">
    <property type="component" value="Unassembled WGS sequence"/>
</dbReference>
<evidence type="ECO:0000256" key="1">
    <source>
        <dbReference type="SAM" id="MobiDB-lite"/>
    </source>
</evidence>
<evidence type="ECO:0000313" key="2">
    <source>
        <dbReference type="EMBL" id="KAF6202913.1"/>
    </source>
</evidence>
<dbReference type="AlphaFoldDB" id="A0A6A4JPF0"/>
<organism evidence="2 3">
    <name type="scientific">Apolygus lucorum</name>
    <name type="common">Small green plant bug</name>
    <name type="synonym">Lygocoris lucorum</name>
    <dbReference type="NCBI Taxonomy" id="248454"/>
    <lineage>
        <taxon>Eukaryota</taxon>
        <taxon>Metazoa</taxon>
        <taxon>Ecdysozoa</taxon>
        <taxon>Arthropoda</taxon>
        <taxon>Hexapoda</taxon>
        <taxon>Insecta</taxon>
        <taxon>Pterygota</taxon>
        <taxon>Neoptera</taxon>
        <taxon>Paraneoptera</taxon>
        <taxon>Hemiptera</taxon>
        <taxon>Heteroptera</taxon>
        <taxon>Panheteroptera</taxon>
        <taxon>Cimicomorpha</taxon>
        <taxon>Miridae</taxon>
        <taxon>Mirini</taxon>
        <taxon>Apolygus</taxon>
    </lineage>
</organism>
<dbReference type="EMBL" id="WIXP02000011">
    <property type="protein sequence ID" value="KAF6202913.1"/>
    <property type="molecule type" value="Genomic_DNA"/>
</dbReference>
<dbReference type="PANTHER" id="PTHR47027:SF30">
    <property type="entry name" value="THAP-TYPE DOMAIN-CONTAINING PROTEIN"/>
    <property type="match status" value="1"/>
</dbReference>